<evidence type="ECO:0008006" key="5">
    <source>
        <dbReference type="Google" id="ProtNLM"/>
    </source>
</evidence>
<proteinExistence type="predicted"/>
<keyword evidence="4" id="KW-1185">Reference proteome</keyword>
<organism evidence="3 4">
    <name type="scientific">Coraliomargarita algicola</name>
    <dbReference type="NCBI Taxonomy" id="3092156"/>
    <lineage>
        <taxon>Bacteria</taxon>
        <taxon>Pseudomonadati</taxon>
        <taxon>Verrucomicrobiota</taxon>
        <taxon>Opitutia</taxon>
        <taxon>Puniceicoccales</taxon>
        <taxon>Coraliomargaritaceae</taxon>
        <taxon>Coraliomargarita</taxon>
    </lineage>
</organism>
<feature type="coiled-coil region" evidence="1">
    <location>
        <begin position="73"/>
        <end position="100"/>
    </location>
</feature>
<evidence type="ECO:0000313" key="3">
    <source>
        <dbReference type="EMBL" id="WPJ96168.1"/>
    </source>
</evidence>
<evidence type="ECO:0000256" key="1">
    <source>
        <dbReference type="SAM" id="Coils"/>
    </source>
</evidence>
<keyword evidence="1" id="KW-0175">Coiled coil</keyword>
<evidence type="ECO:0000256" key="2">
    <source>
        <dbReference type="SAM" id="MobiDB-lite"/>
    </source>
</evidence>
<dbReference type="Proteomes" id="UP001324993">
    <property type="component" value="Chromosome"/>
</dbReference>
<feature type="compositionally biased region" description="Polar residues" evidence="2">
    <location>
        <begin position="474"/>
        <end position="494"/>
    </location>
</feature>
<feature type="region of interest" description="Disordered" evidence="2">
    <location>
        <begin position="352"/>
        <end position="418"/>
    </location>
</feature>
<gene>
    <name evidence="3" type="ORF">SH580_00445</name>
</gene>
<feature type="compositionally biased region" description="Basic and acidic residues" evidence="2">
    <location>
        <begin position="352"/>
        <end position="363"/>
    </location>
</feature>
<feature type="compositionally biased region" description="Low complexity" evidence="2">
    <location>
        <begin position="396"/>
        <end position="412"/>
    </location>
</feature>
<accession>A0ABZ0RL42</accession>
<feature type="compositionally biased region" description="Polar residues" evidence="2">
    <location>
        <begin position="364"/>
        <end position="388"/>
    </location>
</feature>
<protein>
    <recommendedName>
        <fullName evidence="5">PA14 domain-containing protein</fullName>
    </recommendedName>
</protein>
<dbReference type="EMBL" id="CP138858">
    <property type="protein sequence ID" value="WPJ96168.1"/>
    <property type="molecule type" value="Genomic_DNA"/>
</dbReference>
<reference evidence="3 4" key="1">
    <citation type="submission" date="2023-11" db="EMBL/GenBank/DDBJ databases">
        <title>Coraliomargarita sp. nov., isolated from marine algae.</title>
        <authorList>
            <person name="Lee J.K."/>
            <person name="Baek J.H."/>
            <person name="Kim J.M."/>
            <person name="Choi D.G."/>
            <person name="Jeon C.O."/>
        </authorList>
    </citation>
    <scope>NUCLEOTIDE SEQUENCE [LARGE SCALE GENOMIC DNA]</scope>
    <source>
        <strain evidence="3 4">J2-16</strain>
    </source>
</reference>
<name>A0ABZ0RL42_9BACT</name>
<evidence type="ECO:0000313" key="4">
    <source>
        <dbReference type="Proteomes" id="UP001324993"/>
    </source>
</evidence>
<dbReference type="RefSeq" id="WP_319833032.1">
    <property type="nucleotide sequence ID" value="NZ_CP138858.1"/>
</dbReference>
<feature type="region of interest" description="Disordered" evidence="2">
    <location>
        <begin position="459"/>
        <end position="499"/>
    </location>
</feature>
<sequence length="682" mass="76197">MIHLIQKFPLLAALLLSLLLAAAVSLALYFNDDWRQTTFAMLETEVDEAGEIVKKVKVERPEPNREQVREIARNQELKKREKLKENASKLRKTVLSLEEVVEARKESLSTPDIWDELAARASRLIQQAEELRYWQSKSRFLTQQKDVAKSLIRLRDLTDAHAKQMRVLALQHEVEDEAAWSALEQARGAVEAMAPVQALIMAAYDVAVAMPVDRDQEKIVRFMTERVEASNQLAGEAVAYLKDFESLLMPDQARSSLPPVDALAEISAETGEGVVDSEPAELDTKAMDLAVKDPVPSEADFEEMETAELYETIQKMTERLDEVFAENKAAELAEFKQIPLDQAKEQVYAPKTDRGPDLAESLKHNQPNSSEEFQSFNEALNQAVQSSERIARQAESRLSSASGAESSEGKASQTADQLKQALSQTATVKAKMAMAGSNMGRADGNIQDLRSLMQQSYANESRLGGSDDRGRAGLNTSYDSASFSGPDGSQNNPSGIRLDSRKTFAQALPGRRFDRDSSRKGWIFVDTWYIIGPWDLPRGREFEQSFPPETMVDLDATYEGKQHPATKQAMHLRWRFVQSGSLRIKPPDELSSTVYYAYTEVFCESAMDVVVAVASDDRAKLWINDLVVFQDVGLSGWQLDEGFRRVWLKPGYNTLLLRLENGPAVANFSVLMCPADEVLTAK</sequence>